<dbReference type="AlphaFoldDB" id="B3MZA3"/>
<dbReference type="InParanoid" id="B3MZA3"/>
<comment type="subcellular location">
    <subcellularLocation>
        <location evidence="2 10">Cytoplasm</location>
    </subcellularLocation>
</comment>
<dbReference type="PANTHER" id="PTHR10012:SF0">
    <property type="entry name" value="SERINE_THREONINE-PROTEIN PHOSPHATASE 2A ACTIVATOR"/>
    <property type="match status" value="1"/>
</dbReference>
<evidence type="ECO:0000256" key="1">
    <source>
        <dbReference type="ARBA" id="ARBA00000971"/>
    </source>
</evidence>
<dbReference type="Gene3D" id="1.20.120.1150">
    <property type="match status" value="1"/>
</dbReference>
<dbReference type="GO" id="GO:0007052">
    <property type="term" value="P:mitotic spindle organization"/>
    <property type="evidence" value="ECO:0007669"/>
    <property type="project" value="TreeGrafter"/>
</dbReference>
<accession>B3MZA3</accession>
<keyword evidence="7 10" id="KW-0413">Isomerase</keyword>
<dbReference type="OrthoDB" id="7849103at2759"/>
<keyword evidence="6 10" id="KW-0697">Rotamase</keyword>
<comment type="similarity">
    <text evidence="3 10">Belongs to the PTPA-type PPIase family.</text>
</comment>
<dbReference type="KEGG" id="dan:6502603"/>
<evidence type="ECO:0000256" key="4">
    <source>
        <dbReference type="ARBA" id="ARBA00013194"/>
    </source>
</evidence>
<dbReference type="InterPro" id="IPR043170">
    <property type="entry name" value="PTPA_C_lid"/>
</dbReference>
<evidence type="ECO:0000256" key="3">
    <source>
        <dbReference type="ARBA" id="ARBA00011019"/>
    </source>
</evidence>
<dbReference type="GO" id="GO:0008160">
    <property type="term" value="F:protein tyrosine phosphatase activator activity"/>
    <property type="evidence" value="ECO:0007669"/>
    <property type="project" value="TreeGrafter"/>
</dbReference>
<dbReference type="GeneID" id="6502603"/>
<dbReference type="eggNOG" id="KOG2867">
    <property type="taxonomic scope" value="Eukaryota"/>
</dbReference>
<dbReference type="Proteomes" id="UP000007801">
    <property type="component" value="Unassembled WGS sequence"/>
</dbReference>
<dbReference type="InterPro" id="IPR037218">
    <property type="entry name" value="PTPA_sf"/>
</dbReference>
<protein>
    <recommendedName>
        <fullName evidence="8 10">Serine/threonine-protein phosphatase 2A activator</fullName>
        <ecNumber evidence="4 10">5.2.1.8</ecNumber>
    </recommendedName>
    <alternativeName>
        <fullName evidence="9 10">Phosphotyrosyl phosphatase activator</fullName>
    </alternativeName>
</protein>
<dbReference type="Pfam" id="PF03095">
    <property type="entry name" value="PTPA"/>
    <property type="match status" value="1"/>
</dbReference>
<comment type="function">
    <text evidence="10">PPIases accelerate the folding of proteins. It catalyzes the cis-trans isomerization of proline imidic peptide bonds in oligopeptides.</text>
</comment>
<sequence length="441" mass="51092">MSNKHVYDVTDPSVHVLRASAFMQNGPVKQVRSLEDLDRWVRSQAFYDTIAYISNTSMAIQGRRLTREFPISEQMRKLCQIFDGLEHLLVEHSPKSEDYDTSISISQVKSRAYRVWMRHMFQHVFFKLDEAIKAKCKHINELGQYLRRSFGNATSLDFGPGNELMFLFFLCGLFRSGILLAKDTVAAALMLFGRYIHLVRRLVTTYALPIAKNPRSFIDDYYVLPYLWGAAQLSSEELFSPIQCEQPKLIENYRQDYMMMELIEHLQKTRGGQLSHVAFQLWCILSIPSWSQVYRGLERNYISHVLSSFETVENAIFCELMSFEALISPNQLALAYLRPYYNNKHEKRETTNGKEEEIKNQVIGLESILPVSRYLSMETDLFLGYQDPRKRDDPKSNDSLENRLCMVRQMVDENDPNSALFFAGQKSIQNESVNSSANDLP</sequence>
<keyword evidence="5 10" id="KW-0963">Cytoplasm</keyword>
<dbReference type="GO" id="GO:0005634">
    <property type="term" value="C:nucleus"/>
    <property type="evidence" value="ECO:0007669"/>
    <property type="project" value="TreeGrafter"/>
</dbReference>
<dbReference type="HOGENOM" id="CLU_030733_5_1_1"/>
<dbReference type="SMR" id="B3MZA3"/>
<dbReference type="SUPFAM" id="SSF140984">
    <property type="entry name" value="PTPA-like"/>
    <property type="match status" value="1"/>
</dbReference>
<dbReference type="EC" id="5.2.1.8" evidence="4 10"/>
<evidence type="ECO:0000313" key="11">
    <source>
        <dbReference type="EMBL" id="EDV35410.1"/>
    </source>
</evidence>
<evidence type="ECO:0000256" key="8">
    <source>
        <dbReference type="ARBA" id="ARBA00044786"/>
    </source>
</evidence>
<evidence type="ECO:0000256" key="2">
    <source>
        <dbReference type="ARBA" id="ARBA00004496"/>
    </source>
</evidence>
<reference evidence="11 12" key="1">
    <citation type="journal article" date="2007" name="Nature">
        <title>Evolution of genes and genomes on the Drosophila phylogeny.</title>
        <authorList>
            <consortium name="Drosophila 12 Genomes Consortium"/>
            <person name="Clark A.G."/>
            <person name="Eisen M.B."/>
            <person name="Smith D.R."/>
            <person name="Bergman C.M."/>
            <person name="Oliver B."/>
            <person name="Markow T.A."/>
            <person name="Kaufman T.C."/>
            <person name="Kellis M."/>
            <person name="Gelbart W."/>
            <person name="Iyer V.N."/>
            <person name="Pollard D.A."/>
            <person name="Sackton T.B."/>
            <person name="Larracuente A.M."/>
            <person name="Singh N.D."/>
            <person name="Abad J.P."/>
            <person name="Abt D.N."/>
            <person name="Adryan B."/>
            <person name="Aguade M."/>
            <person name="Akashi H."/>
            <person name="Anderson W.W."/>
            <person name="Aquadro C.F."/>
            <person name="Ardell D.H."/>
            <person name="Arguello R."/>
            <person name="Artieri C.G."/>
            <person name="Barbash D.A."/>
            <person name="Barker D."/>
            <person name="Barsanti P."/>
            <person name="Batterham P."/>
            <person name="Batzoglou S."/>
            <person name="Begun D."/>
            <person name="Bhutkar A."/>
            <person name="Blanco E."/>
            <person name="Bosak S.A."/>
            <person name="Bradley R.K."/>
            <person name="Brand A.D."/>
            <person name="Brent M.R."/>
            <person name="Brooks A.N."/>
            <person name="Brown R.H."/>
            <person name="Butlin R.K."/>
            <person name="Caggese C."/>
            <person name="Calvi B.R."/>
            <person name="Bernardo de Carvalho A."/>
            <person name="Caspi A."/>
            <person name="Castrezana S."/>
            <person name="Celniker S.E."/>
            <person name="Chang J.L."/>
            <person name="Chapple C."/>
            <person name="Chatterji S."/>
            <person name="Chinwalla A."/>
            <person name="Civetta A."/>
            <person name="Clifton S.W."/>
            <person name="Comeron J.M."/>
            <person name="Costello J.C."/>
            <person name="Coyne J.A."/>
            <person name="Daub J."/>
            <person name="David R.G."/>
            <person name="Delcher A.L."/>
            <person name="Delehaunty K."/>
            <person name="Do C.B."/>
            <person name="Ebling H."/>
            <person name="Edwards K."/>
            <person name="Eickbush T."/>
            <person name="Evans J.D."/>
            <person name="Filipski A."/>
            <person name="Findeiss S."/>
            <person name="Freyhult E."/>
            <person name="Fulton L."/>
            <person name="Fulton R."/>
            <person name="Garcia A.C."/>
            <person name="Gardiner A."/>
            <person name="Garfield D.A."/>
            <person name="Garvin B.E."/>
            <person name="Gibson G."/>
            <person name="Gilbert D."/>
            <person name="Gnerre S."/>
            <person name="Godfrey J."/>
            <person name="Good R."/>
            <person name="Gotea V."/>
            <person name="Gravely B."/>
            <person name="Greenberg A.J."/>
            <person name="Griffiths-Jones S."/>
            <person name="Gross S."/>
            <person name="Guigo R."/>
            <person name="Gustafson E.A."/>
            <person name="Haerty W."/>
            <person name="Hahn M.W."/>
            <person name="Halligan D.L."/>
            <person name="Halpern A.L."/>
            <person name="Halter G.M."/>
            <person name="Han M.V."/>
            <person name="Heger A."/>
            <person name="Hillier L."/>
            <person name="Hinrichs A.S."/>
            <person name="Holmes I."/>
            <person name="Hoskins R.A."/>
            <person name="Hubisz M.J."/>
            <person name="Hultmark D."/>
            <person name="Huntley M.A."/>
            <person name="Jaffe D.B."/>
            <person name="Jagadeeshan S."/>
            <person name="Jeck W.R."/>
            <person name="Johnson J."/>
            <person name="Jones C.D."/>
            <person name="Jordan W.C."/>
            <person name="Karpen G.H."/>
            <person name="Kataoka E."/>
            <person name="Keightley P.D."/>
            <person name="Kheradpour P."/>
            <person name="Kirkness E.F."/>
            <person name="Koerich L.B."/>
            <person name="Kristiansen K."/>
            <person name="Kudrna D."/>
            <person name="Kulathinal R.J."/>
            <person name="Kumar S."/>
            <person name="Kwok R."/>
            <person name="Lander E."/>
            <person name="Langley C.H."/>
            <person name="Lapoint R."/>
            <person name="Lazzaro B.P."/>
            <person name="Lee S.J."/>
            <person name="Levesque L."/>
            <person name="Li R."/>
            <person name="Lin C.F."/>
            <person name="Lin M.F."/>
            <person name="Lindblad-Toh K."/>
            <person name="Llopart A."/>
            <person name="Long M."/>
            <person name="Low L."/>
            <person name="Lozovsky E."/>
            <person name="Lu J."/>
            <person name="Luo M."/>
            <person name="Machado C.A."/>
            <person name="Makalowski W."/>
            <person name="Marzo M."/>
            <person name="Matsuda M."/>
            <person name="Matzkin L."/>
            <person name="McAllister B."/>
            <person name="McBride C.S."/>
            <person name="McKernan B."/>
            <person name="McKernan K."/>
            <person name="Mendez-Lago M."/>
            <person name="Minx P."/>
            <person name="Mollenhauer M.U."/>
            <person name="Montooth K."/>
            <person name="Mount S.M."/>
            <person name="Mu X."/>
            <person name="Myers E."/>
            <person name="Negre B."/>
            <person name="Newfeld S."/>
            <person name="Nielsen R."/>
            <person name="Noor M.A."/>
            <person name="O'Grady P."/>
            <person name="Pachter L."/>
            <person name="Papaceit M."/>
            <person name="Parisi M.J."/>
            <person name="Parisi M."/>
            <person name="Parts L."/>
            <person name="Pedersen J.S."/>
            <person name="Pesole G."/>
            <person name="Phillippy A.M."/>
            <person name="Ponting C.P."/>
            <person name="Pop M."/>
            <person name="Porcelli D."/>
            <person name="Powell J.R."/>
            <person name="Prohaska S."/>
            <person name="Pruitt K."/>
            <person name="Puig M."/>
            <person name="Quesneville H."/>
            <person name="Ram K.R."/>
            <person name="Rand D."/>
            <person name="Rasmussen M.D."/>
            <person name="Reed L.K."/>
            <person name="Reenan R."/>
            <person name="Reily A."/>
            <person name="Remington K.A."/>
            <person name="Rieger T.T."/>
            <person name="Ritchie M.G."/>
            <person name="Robin C."/>
            <person name="Rogers Y.H."/>
            <person name="Rohde C."/>
            <person name="Rozas J."/>
            <person name="Rubenfield M.J."/>
            <person name="Ruiz A."/>
            <person name="Russo S."/>
            <person name="Salzberg S.L."/>
            <person name="Sanchez-Gracia A."/>
            <person name="Saranga D.J."/>
            <person name="Sato H."/>
            <person name="Schaeffer S.W."/>
            <person name="Schatz M.C."/>
            <person name="Schlenke T."/>
            <person name="Schwartz R."/>
            <person name="Segarra C."/>
            <person name="Singh R.S."/>
            <person name="Sirot L."/>
            <person name="Sirota M."/>
            <person name="Sisneros N.B."/>
            <person name="Smith C.D."/>
            <person name="Smith T.F."/>
            <person name="Spieth J."/>
            <person name="Stage D.E."/>
            <person name="Stark A."/>
            <person name="Stephan W."/>
            <person name="Strausberg R.L."/>
            <person name="Strempel S."/>
            <person name="Sturgill D."/>
            <person name="Sutton G."/>
            <person name="Sutton G.G."/>
            <person name="Tao W."/>
            <person name="Teichmann S."/>
            <person name="Tobari Y.N."/>
            <person name="Tomimura Y."/>
            <person name="Tsolas J.M."/>
            <person name="Valente V.L."/>
            <person name="Venter E."/>
            <person name="Venter J.C."/>
            <person name="Vicario S."/>
            <person name="Vieira F.G."/>
            <person name="Vilella A.J."/>
            <person name="Villasante A."/>
            <person name="Walenz B."/>
            <person name="Wang J."/>
            <person name="Wasserman M."/>
            <person name="Watts T."/>
            <person name="Wilson D."/>
            <person name="Wilson R.K."/>
            <person name="Wing R.A."/>
            <person name="Wolfner M.F."/>
            <person name="Wong A."/>
            <person name="Wong G.K."/>
            <person name="Wu C.I."/>
            <person name="Wu G."/>
            <person name="Yamamoto D."/>
            <person name="Yang H.P."/>
            <person name="Yang S.P."/>
            <person name="Yorke J.A."/>
            <person name="Yoshida K."/>
            <person name="Zdobnov E."/>
            <person name="Zhang P."/>
            <person name="Zhang Y."/>
            <person name="Zimin A.V."/>
            <person name="Baldwin J."/>
            <person name="Abdouelleil A."/>
            <person name="Abdulkadir J."/>
            <person name="Abebe A."/>
            <person name="Abera B."/>
            <person name="Abreu J."/>
            <person name="Acer S.C."/>
            <person name="Aftuck L."/>
            <person name="Alexander A."/>
            <person name="An P."/>
            <person name="Anderson E."/>
            <person name="Anderson S."/>
            <person name="Arachi H."/>
            <person name="Azer M."/>
            <person name="Bachantsang P."/>
            <person name="Barry A."/>
            <person name="Bayul T."/>
            <person name="Berlin A."/>
            <person name="Bessette D."/>
            <person name="Bloom T."/>
            <person name="Blye J."/>
            <person name="Boguslavskiy L."/>
            <person name="Bonnet C."/>
            <person name="Boukhgalter B."/>
            <person name="Bourzgui I."/>
            <person name="Brown A."/>
            <person name="Cahill P."/>
            <person name="Channer S."/>
            <person name="Cheshatsang Y."/>
            <person name="Chuda L."/>
            <person name="Citroen M."/>
            <person name="Collymore A."/>
            <person name="Cooke P."/>
            <person name="Costello M."/>
            <person name="D'Aco K."/>
            <person name="Daza R."/>
            <person name="De Haan G."/>
            <person name="DeGray S."/>
            <person name="DeMaso C."/>
            <person name="Dhargay N."/>
            <person name="Dooley K."/>
            <person name="Dooley E."/>
            <person name="Doricent M."/>
            <person name="Dorje P."/>
            <person name="Dorjee K."/>
            <person name="Dupes A."/>
            <person name="Elong R."/>
            <person name="Falk J."/>
            <person name="Farina A."/>
            <person name="Faro S."/>
            <person name="Ferguson D."/>
            <person name="Fisher S."/>
            <person name="Foley C.D."/>
            <person name="Franke A."/>
            <person name="Friedrich D."/>
            <person name="Gadbois L."/>
            <person name="Gearin G."/>
            <person name="Gearin C.R."/>
            <person name="Giannoukos G."/>
            <person name="Goode T."/>
            <person name="Graham J."/>
            <person name="Grandbois E."/>
            <person name="Grewal S."/>
            <person name="Gyaltsen K."/>
            <person name="Hafez N."/>
            <person name="Hagos B."/>
            <person name="Hall J."/>
            <person name="Henson C."/>
            <person name="Hollinger A."/>
            <person name="Honan T."/>
            <person name="Huard M.D."/>
            <person name="Hughes L."/>
            <person name="Hurhula B."/>
            <person name="Husby M.E."/>
            <person name="Kamat A."/>
            <person name="Kanga B."/>
            <person name="Kashin S."/>
            <person name="Khazanovich D."/>
            <person name="Kisner P."/>
            <person name="Lance K."/>
            <person name="Lara M."/>
            <person name="Lee W."/>
            <person name="Lennon N."/>
            <person name="Letendre F."/>
            <person name="LeVine R."/>
            <person name="Lipovsky A."/>
            <person name="Liu X."/>
            <person name="Liu J."/>
            <person name="Liu S."/>
            <person name="Lokyitsang T."/>
            <person name="Lokyitsang Y."/>
            <person name="Lubonja R."/>
            <person name="Lui A."/>
            <person name="MacDonald P."/>
            <person name="Magnisalis V."/>
            <person name="Maru K."/>
            <person name="Matthews C."/>
            <person name="McCusker W."/>
            <person name="McDonough S."/>
            <person name="Mehta T."/>
            <person name="Meldrim J."/>
            <person name="Meneus L."/>
            <person name="Mihai O."/>
            <person name="Mihalev A."/>
            <person name="Mihova T."/>
            <person name="Mittelman R."/>
            <person name="Mlenga V."/>
            <person name="Montmayeur A."/>
            <person name="Mulrain L."/>
            <person name="Navidi A."/>
            <person name="Naylor J."/>
            <person name="Negash T."/>
            <person name="Nguyen T."/>
            <person name="Nguyen N."/>
            <person name="Nicol R."/>
            <person name="Norbu C."/>
            <person name="Norbu N."/>
            <person name="Novod N."/>
            <person name="O'Neill B."/>
            <person name="Osman S."/>
            <person name="Markiewicz E."/>
            <person name="Oyono O.L."/>
            <person name="Patti C."/>
            <person name="Phunkhang P."/>
            <person name="Pierre F."/>
            <person name="Priest M."/>
            <person name="Raghuraman S."/>
            <person name="Rege F."/>
            <person name="Reyes R."/>
            <person name="Rise C."/>
            <person name="Rogov P."/>
            <person name="Ross K."/>
            <person name="Ryan E."/>
            <person name="Settipalli S."/>
            <person name="Shea T."/>
            <person name="Sherpa N."/>
            <person name="Shi L."/>
            <person name="Shih D."/>
            <person name="Sparrow T."/>
            <person name="Spaulding J."/>
            <person name="Stalker J."/>
            <person name="Stange-Thomann N."/>
            <person name="Stavropoulos S."/>
            <person name="Stone C."/>
            <person name="Strader C."/>
            <person name="Tesfaye S."/>
            <person name="Thomson T."/>
            <person name="Thoulutsang Y."/>
            <person name="Thoulutsang D."/>
            <person name="Topham K."/>
            <person name="Topping I."/>
            <person name="Tsamla T."/>
            <person name="Vassiliev H."/>
            <person name="Vo A."/>
            <person name="Wangchuk T."/>
            <person name="Wangdi T."/>
            <person name="Weiand M."/>
            <person name="Wilkinson J."/>
            <person name="Wilson A."/>
            <person name="Yadav S."/>
            <person name="Young G."/>
            <person name="Yu Q."/>
            <person name="Zembek L."/>
            <person name="Zhong D."/>
            <person name="Zimmer A."/>
            <person name="Zwirko Z."/>
            <person name="Jaffe D.B."/>
            <person name="Alvarez P."/>
            <person name="Brockman W."/>
            <person name="Butler J."/>
            <person name="Chin C."/>
            <person name="Gnerre S."/>
            <person name="Grabherr M."/>
            <person name="Kleber M."/>
            <person name="Mauceli E."/>
            <person name="MacCallum I."/>
        </authorList>
    </citation>
    <scope>NUCLEOTIDE SEQUENCE [LARGE SCALE GENOMIC DNA]</scope>
    <source>
        <strain evidence="12">Tucson 14024-0371.13</strain>
    </source>
</reference>
<comment type="catalytic activity">
    <reaction evidence="1 10">
        <text>[protein]-peptidylproline (omega=180) = [protein]-peptidylproline (omega=0)</text>
        <dbReference type="Rhea" id="RHEA:16237"/>
        <dbReference type="Rhea" id="RHEA-COMP:10747"/>
        <dbReference type="Rhea" id="RHEA-COMP:10748"/>
        <dbReference type="ChEBI" id="CHEBI:83833"/>
        <dbReference type="ChEBI" id="CHEBI:83834"/>
        <dbReference type="EC" id="5.2.1.8"/>
    </reaction>
</comment>
<evidence type="ECO:0000256" key="10">
    <source>
        <dbReference type="RuleBase" id="RU361210"/>
    </source>
</evidence>
<evidence type="ECO:0000256" key="6">
    <source>
        <dbReference type="ARBA" id="ARBA00023110"/>
    </source>
</evidence>
<evidence type="ECO:0000256" key="7">
    <source>
        <dbReference type="ARBA" id="ARBA00023235"/>
    </source>
</evidence>
<proteinExistence type="inferred from homology"/>
<evidence type="ECO:0000256" key="5">
    <source>
        <dbReference type="ARBA" id="ARBA00022490"/>
    </source>
</evidence>
<dbReference type="InterPro" id="IPR004327">
    <property type="entry name" value="Phstyr_phstse_ac"/>
</dbReference>
<name>B3MZA3_DROAN</name>
<dbReference type="FunCoup" id="B3MZA3">
    <property type="interactions" value="1"/>
</dbReference>
<dbReference type="GO" id="GO:0003755">
    <property type="term" value="F:peptidyl-prolyl cis-trans isomerase activity"/>
    <property type="evidence" value="ECO:0007669"/>
    <property type="project" value="UniProtKB-KW"/>
</dbReference>
<dbReference type="GO" id="GO:0005737">
    <property type="term" value="C:cytoplasm"/>
    <property type="evidence" value="ECO:0007669"/>
    <property type="project" value="UniProtKB-SubCell"/>
</dbReference>
<dbReference type="OMA" id="YLWGAAQ"/>
<gene>
    <name evidence="11" type="primary">Dana\GF19862</name>
    <name evidence="11" type="synonym">dana_GLEANR_22269</name>
    <name evidence="11" type="ORF">GF19862</name>
</gene>
<organism evidence="11 12">
    <name type="scientific">Drosophila ananassae</name>
    <name type="common">Fruit fly</name>
    <dbReference type="NCBI Taxonomy" id="7217"/>
    <lineage>
        <taxon>Eukaryota</taxon>
        <taxon>Metazoa</taxon>
        <taxon>Ecdysozoa</taxon>
        <taxon>Arthropoda</taxon>
        <taxon>Hexapoda</taxon>
        <taxon>Insecta</taxon>
        <taxon>Pterygota</taxon>
        <taxon>Neoptera</taxon>
        <taxon>Endopterygota</taxon>
        <taxon>Diptera</taxon>
        <taxon>Brachycera</taxon>
        <taxon>Muscomorpha</taxon>
        <taxon>Ephydroidea</taxon>
        <taxon>Drosophilidae</taxon>
        <taxon>Drosophila</taxon>
        <taxon>Sophophora</taxon>
    </lineage>
</organism>
<evidence type="ECO:0000313" key="12">
    <source>
        <dbReference type="Proteomes" id="UP000007801"/>
    </source>
</evidence>
<dbReference type="PhylomeDB" id="B3MZA3"/>
<dbReference type="STRING" id="7217.B3MZA3"/>
<dbReference type="EMBL" id="CH902634">
    <property type="protein sequence ID" value="EDV35410.1"/>
    <property type="molecule type" value="Genomic_DNA"/>
</dbReference>
<evidence type="ECO:0000256" key="9">
    <source>
        <dbReference type="ARBA" id="ARBA00044820"/>
    </source>
</evidence>
<keyword evidence="12" id="KW-1185">Reference proteome</keyword>
<dbReference type="PANTHER" id="PTHR10012">
    <property type="entry name" value="SERINE/THREONINE-PROTEIN PHOSPHATASE 2A REGULATORY SUBUNIT B"/>
    <property type="match status" value="1"/>
</dbReference>
<dbReference type="GO" id="GO:0000159">
    <property type="term" value="C:protein phosphatase type 2A complex"/>
    <property type="evidence" value="ECO:0007669"/>
    <property type="project" value="TreeGrafter"/>
</dbReference>